<feature type="transmembrane region" description="Helical" evidence="7">
    <location>
        <begin position="191"/>
        <end position="208"/>
    </location>
</feature>
<evidence type="ECO:0000256" key="7">
    <source>
        <dbReference type="SAM" id="Phobius"/>
    </source>
</evidence>
<evidence type="ECO:0000256" key="6">
    <source>
        <dbReference type="ARBA" id="ARBA00023136"/>
    </source>
</evidence>
<sequence length="427" mass="47413">MFPDFHYLFNSLFGIDIPGLSLVKTFGFFVALAFLAGAWVITRELKRKAEQKLMLPEIVTETEGKPVTNAELVWMGILGFVIGFKLLGLVLNASEASHNPIDFLFSLKGSLIGGLAGAALFVYSRYSARKKQQLPQPKERKVAIYPHQRVADIIFIAAIGGFGGAKVFNAFETWNDFIKDPVGNLIAPAGLTFYGGLIVATVALYVYARKKKFSFAHLCDAAAPALMLAYGIGRLGCQFSGDGDWGIYNSAYITRADGSMVKSSQMEYDAVVKQNPHIFIDRNENTVIPHKYAPAPSWAPDWLYAQNFKHNVNNDGIPIAGETGDYIHVLAAGVFPTSMYEAAACILLFLLLWSLRKRFNRPLQMFGIYLVLNGMERFLVEKIRVNYKYDWGFIHPTQAEIISGALVIAGLALFFFYKPKATVTQVQ</sequence>
<feature type="transmembrane region" description="Helical" evidence="7">
    <location>
        <begin position="20"/>
        <end position="42"/>
    </location>
</feature>
<evidence type="ECO:0000256" key="3">
    <source>
        <dbReference type="ARBA" id="ARBA00022679"/>
    </source>
</evidence>
<keyword evidence="2" id="KW-1003">Cell membrane</keyword>
<reference evidence="8 9" key="1">
    <citation type="submission" date="2018-03" db="EMBL/GenBank/DDBJ databases">
        <title>Genomic Encyclopedia of Type Strains, Phase III (KMG-III): the genomes of soil and plant-associated and newly described type strains.</title>
        <authorList>
            <person name="Whitman W."/>
        </authorList>
    </citation>
    <scope>NUCLEOTIDE SEQUENCE [LARGE SCALE GENOMIC DNA]</scope>
    <source>
        <strain evidence="8 9">CGMCC 1.12700</strain>
    </source>
</reference>
<evidence type="ECO:0000256" key="4">
    <source>
        <dbReference type="ARBA" id="ARBA00022692"/>
    </source>
</evidence>
<feature type="transmembrane region" description="Helical" evidence="7">
    <location>
        <begin position="363"/>
        <end position="380"/>
    </location>
</feature>
<dbReference type="GO" id="GO:0008961">
    <property type="term" value="F:phosphatidylglycerol-prolipoprotein diacylglyceryl transferase activity"/>
    <property type="evidence" value="ECO:0007669"/>
    <property type="project" value="InterPro"/>
</dbReference>
<keyword evidence="6 7" id="KW-0472">Membrane</keyword>
<dbReference type="RefSeq" id="WP_106524496.1">
    <property type="nucleotide sequence ID" value="NZ_PYGD01000009.1"/>
</dbReference>
<protein>
    <submittedName>
        <fullName evidence="8">Prolipoprotein diacylglyceryltransferase</fullName>
    </submittedName>
</protein>
<evidence type="ECO:0000256" key="5">
    <source>
        <dbReference type="ARBA" id="ARBA00022989"/>
    </source>
</evidence>
<dbReference type="PANTHER" id="PTHR30589:SF0">
    <property type="entry name" value="PHOSPHATIDYLGLYCEROL--PROLIPOPROTEIN DIACYLGLYCERYL TRANSFERASE"/>
    <property type="match status" value="1"/>
</dbReference>
<dbReference type="Pfam" id="PF01790">
    <property type="entry name" value="LGT"/>
    <property type="match status" value="1"/>
</dbReference>
<proteinExistence type="inferred from homology"/>
<gene>
    <name evidence="8" type="ORF">B0I18_109164</name>
</gene>
<keyword evidence="3 8" id="KW-0808">Transferase</keyword>
<organism evidence="8 9">
    <name type="scientific">Taibaiella chishuiensis</name>
    <dbReference type="NCBI Taxonomy" id="1434707"/>
    <lineage>
        <taxon>Bacteria</taxon>
        <taxon>Pseudomonadati</taxon>
        <taxon>Bacteroidota</taxon>
        <taxon>Chitinophagia</taxon>
        <taxon>Chitinophagales</taxon>
        <taxon>Chitinophagaceae</taxon>
        <taxon>Taibaiella</taxon>
    </lineage>
</organism>
<evidence type="ECO:0000313" key="8">
    <source>
        <dbReference type="EMBL" id="PSK90158.1"/>
    </source>
</evidence>
<feature type="transmembrane region" description="Helical" evidence="7">
    <location>
        <begin position="103"/>
        <end position="123"/>
    </location>
</feature>
<feature type="transmembrane region" description="Helical" evidence="7">
    <location>
        <begin position="326"/>
        <end position="351"/>
    </location>
</feature>
<dbReference type="AlphaFoldDB" id="A0A2P8CYW0"/>
<accession>A0A2P8CYW0</accession>
<evidence type="ECO:0000256" key="2">
    <source>
        <dbReference type="ARBA" id="ARBA00022475"/>
    </source>
</evidence>
<keyword evidence="9" id="KW-1185">Reference proteome</keyword>
<feature type="transmembrane region" description="Helical" evidence="7">
    <location>
        <begin position="150"/>
        <end position="171"/>
    </location>
</feature>
<keyword evidence="8" id="KW-0449">Lipoprotein</keyword>
<dbReference type="Proteomes" id="UP000240572">
    <property type="component" value="Unassembled WGS sequence"/>
</dbReference>
<dbReference type="OrthoDB" id="871140at2"/>
<feature type="transmembrane region" description="Helical" evidence="7">
    <location>
        <begin position="400"/>
        <end position="417"/>
    </location>
</feature>
<dbReference type="PANTHER" id="PTHR30589">
    <property type="entry name" value="PROLIPOPROTEIN DIACYLGLYCERYL TRANSFERASE"/>
    <property type="match status" value="1"/>
</dbReference>
<evidence type="ECO:0000256" key="1">
    <source>
        <dbReference type="ARBA" id="ARBA00007150"/>
    </source>
</evidence>
<dbReference type="InterPro" id="IPR001640">
    <property type="entry name" value="Lgt"/>
</dbReference>
<feature type="transmembrane region" description="Helical" evidence="7">
    <location>
        <begin position="215"/>
        <end position="233"/>
    </location>
</feature>
<comment type="caution">
    <text evidence="8">The sequence shown here is derived from an EMBL/GenBank/DDBJ whole genome shotgun (WGS) entry which is preliminary data.</text>
</comment>
<evidence type="ECO:0000313" key="9">
    <source>
        <dbReference type="Proteomes" id="UP000240572"/>
    </source>
</evidence>
<dbReference type="EMBL" id="PYGD01000009">
    <property type="protein sequence ID" value="PSK90158.1"/>
    <property type="molecule type" value="Genomic_DNA"/>
</dbReference>
<keyword evidence="5 7" id="KW-1133">Transmembrane helix</keyword>
<keyword evidence="4 7" id="KW-0812">Transmembrane</keyword>
<comment type="similarity">
    <text evidence="1">Belongs to the Lgt family.</text>
</comment>
<dbReference type="GO" id="GO:0005886">
    <property type="term" value="C:plasma membrane"/>
    <property type="evidence" value="ECO:0007669"/>
    <property type="project" value="InterPro"/>
</dbReference>
<dbReference type="GO" id="GO:0042158">
    <property type="term" value="P:lipoprotein biosynthetic process"/>
    <property type="evidence" value="ECO:0007669"/>
    <property type="project" value="InterPro"/>
</dbReference>
<name>A0A2P8CYW0_9BACT</name>
<feature type="transmembrane region" description="Helical" evidence="7">
    <location>
        <begin position="72"/>
        <end position="91"/>
    </location>
</feature>